<dbReference type="InterPro" id="IPR025857">
    <property type="entry name" value="MacB_PCD"/>
</dbReference>
<comment type="caution">
    <text evidence="3">The sequence shown here is derived from an EMBL/GenBank/DDBJ whole genome shotgun (WGS) entry which is preliminary data.</text>
</comment>
<name>A0A2N0QGU0_9GLOM</name>
<feature type="signal peptide" evidence="1">
    <location>
        <begin position="1"/>
        <end position="22"/>
    </location>
</feature>
<feature type="chain" id="PRO_5014903327" description="MacB-like periplasmic core domain-containing protein" evidence="1">
    <location>
        <begin position="23"/>
        <end position="146"/>
    </location>
</feature>
<dbReference type="EMBL" id="LLXH01010591">
    <property type="protein sequence ID" value="PKC50249.1"/>
    <property type="molecule type" value="Genomic_DNA"/>
</dbReference>
<gene>
    <name evidence="3" type="ORF">RhiirA1_486951</name>
</gene>
<dbReference type="Proteomes" id="UP000232688">
    <property type="component" value="Unassembled WGS sequence"/>
</dbReference>
<evidence type="ECO:0000256" key="1">
    <source>
        <dbReference type="SAM" id="SignalP"/>
    </source>
</evidence>
<keyword evidence="1" id="KW-0732">Signal</keyword>
<accession>A0A2N0QGU0</accession>
<evidence type="ECO:0000313" key="3">
    <source>
        <dbReference type="EMBL" id="PKC50249.1"/>
    </source>
</evidence>
<feature type="domain" description="MacB-like periplasmic core" evidence="2">
    <location>
        <begin position="1"/>
        <end position="128"/>
    </location>
</feature>
<dbReference type="AlphaFoldDB" id="A0A2N0QGU0"/>
<protein>
    <recommendedName>
        <fullName evidence="2">MacB-like periplasmic core domain-containing protein</fullName>
    </recommendedName>
</protein>
<sequence>MTILAAMMGCAFLIVLASVGFGIQETVKGEILNQESITEISLWGEEPLTSEDEEFIQNIDHVNVVLNRQEISGSIRTTFEDREAESIGTIVNMEAQSKLPTNLIEGRLPENANEIVVGYHYAQKLLNESDKKIIEQKSKEATEEGS</sequence>
<organism evidence="3 4">
    <name type="scientific">Rhizophagus irregularis</name>
    <dbReference type="NCBI Taxonomy" id="588596"/>
    <lineage>
        <taxon>Eukaryota</taxon>
        <taxon>Fungi</taxon>
        <taxon>Fungi incertae sedis</taxon>
        <taxon>Mucoromycota</taxon>
        <taxon>Glomeromycotina</taxon>
        <taxon>Glomeromycetes</taxon>
        <taxon>Glomerales</taxon>
        <taxon>Glomeraceae</taxon>
        <taxon>Rhizophagus</taxon>
    </lineage>
</organism>
<reference evidence="3 4" key="2">
    <citation type="submission" date="2017-10" db="EMBL/GenBank/DDBJ databases">
        <title>Genome analyses suggest a sexual origin of heterokaryosis in a supposedly ancient asexual fungus.</title>
        <authorList>
            <person name="Corradi N."/>
            <person name="Sedzielewska K."/>
            <person name="Noel J."/>
            <person name="Charron P."/>
            <person name="Farinelli L."/>
            <person name="Marton T."/>
            <person name="Kruger M."/>
            <person name="Pelin A."/>
            <person name="Brachmann A."/>
            <person name="Corradi N."/>
        </authorList>
    </citation>
    <scope>NUCLEOTIDE SEQUENCE [LARGE SCALE GENOMIC DNA]</scope>
    <source>
        <strain evidence="3 4">A1</strain>
    </source>
</reference>
<evidence type="ECO:0000313" key="4">
    <source>
        <dbReference type="Proteomes" id="UP000232688"/>
    </source>
</evidence>
<feature type="non-terminal residue" evidence="3">
    <location>
        <position position="146"/>
    </location>
</feature>
<dbReference type="Pfam" id="PF12704">
    <property type="entry name" value="MacB_PCD"/>
    <property type="match status" value="1"/>
</dbReference>
<reference evidence="3 4" key="1">
    <citation type="submission" date="2017-10" db="EMBL/GenBank/DDBJ databases">
        <title>Extensive intraspecific genome diversity in a model arbuscular mycorrhizal fungus.</title>
        <authorList>
            <person name="Chen E.C.H."/>
            <person name="Morin E."/>
            <person name="Baudet D."/>
            <person name="Noel J."/>
            <person name="Ndikumana S."/>
            <person name="Charron P."/>
            <person name="St-Onge C."/>
            <person name="Giorgi J."/>
            <person name="Grigoriev I.V."/>
            <person name="Roux C."/>
            <person name="Martin F.M."/>
            <person name="Corradi N."/>
        </authorList>
    </citation>
    <scope>NUCLEOTIDE SEQUENCE [LARGE SCALE GENOMIC DNA]</scope>
    <source>
        <strain evidence="3 4">A1</strain>
    </source>
</reference>
<dbReference type="VEuPathDB" id="FungiDB:RhiirA1_486951"/>
<proteinExistence type="predicted"/>
<evidence type="ECO:0000259" key="2">
    <source>
        <dbReference type="Pfam" id="PF12704"/>
    </source>
</evidence>